<evidence type="ECO:0000256" key="6">
    <source>
        <dbReference type="ARBA" id="ARBA00022741"/>
    </source>
</evidence>
<dbReference type="PANTHER" id="PTHR11817">
    <property type="entry name" value="PYRUVATE KINASE"/>
    <property type="match status" value="1"/>
</dbReference>
<sequence length="637" mass="70764">MAEITGSDSQRHFRDEARVLIAEVDTLRTATQQMVDRHQLQLDRLAADMRESGENLVRYVAARQFDLRPLQLRLHELGVSSLGRMEAYVEASLIAVLRVLQAVAQQTPMEEEGDTALSFRQGRALLVKHAADLFGHLPPPRQVSVMTTMPSEAAQRPQLIHDLLAAGMNVMRINCSQDSAEQWRQMIDHLRAAEKELGLSCKVFMDLAGPNPRTGPLTAQDRKIEKTGAPDNQEIVVRAGGVSISPSGFPLRDGDSVLTLKEKFVRKIEVGDRILVRSDEEQLVVEVRHCDASGAWGVAEQSGRFAVKTRIELYRQDERVAKTRLRPIPTSPGEASFRLHPGETLVLTASDELGRDAIRNEAGEIVQPAVVGCTLPVILPFVQVGQRVLYDDGDMEAIVRSRTDQEVTLEITRARKGAVKIRSGKGLNFPDTDATCLNSLTEKDHRDLEFIVQHADAVGFSFVRNPVDVQRLLDRLDQLESQRLGVVLKIETQDAFRNLPMLLLTAMQRSPVGVMVARGDMGAELGFRRMSEVQEEILWICEAAHVPVIWATEVLDSFAKSGVPTRGDVTDAAMAGRAECVMLNKGEYIVETLEFLIDVLGRMGEHQRKKFARLLKLNMRQLPEKEAAGDESSESNG</sequence>
<dbReference type="GO" id="GO:0000287">
    <property type="term" value="F:magnesium ion binding"/>
    <property type="evidence" value="ECO:0007669"/>
    <property type="project" value="InterPro"/>
</dbReference>
<evidence type="ECO:0000256" key="5">
    <source>
        <dbReference type="ARBA" id="ARBA00022723"/>
    </source>
</evidence>
<keyword evidence="5" id="KW-0479">Metal-binding</keyword>
<keyword evidence="6" id="KW-0547">Nucleotide-binding</keyword>
<dbReference type="InterPro" id="IPR040442">
    <property type="entry name" value="Pyrv_kinase-like_dom_sf"/>
</dbReference>
<dbReference type="EC" id="2.7.1.40" evidence="3"/>
<evidence type="ECO:0000313" key="13">
    <source>
        <dbReference type="EMBL" id="MCC9630989.1"/>
    </source>
</evidence>
<accession>A0A9X1SLS4</accession>
<dbReference type="SUPFAM" id="SSF50800">
    <property type="entry name" value="PK beta-barrel domain-like"/>
    <property type="match status" value="1"/>
</dbReference>
<evidence type="ECO:0000256" key="9">
    <source>
        <dbReference type="ARBA" id="ARBA00022842"/>
    </source>
</evidence>
<dbReference type="InterPro" id="IPR015793">
    <property type="entry name" value="Pyrv_Knase_brl"/>
</dbReference>
<evidence type="ECO:0000259" key="12">
    <source>
        <dbReference type="Pfam" id="PF00224"/>
    </source>
</evidence>
<gene>
    <name evidence="13" type="ORF">LOC68_21575</name>
</gene>
<evidence type="ECO:0000256" key="3">
    <source>
        <dbReference type="ARBA" id="ARBA00012142"/>
    </source>
</evidence>
<dbReference type="InterPro" id="IPR001697">
    <property type="entry name" value="Pyr_Knase"/>
</dbReference>
<dbReference type="Gene3D" id="3.20.20.60">
    <property type="entry name" value="Phosphoenolpyruvate-binding domains"/>
    <property type="match status" value="2"/>
</dbReference>
<keyword evidence="8" id="KW-0067">ATP-binding</keyword>
<proteinExistence type="inferred from homology"/>
<evidence type="ECO:0000256" key="2">
    <source>
        <dbReference type="ARBA" id="ARBA00008663"/>
    </source>
</evidence>
<dbReference type="InterPro" id="IPR011037">
    <property type="entry name" value="Pyrv_Knase-like_insert_dom_sf"/>
</dbReference>
<evidence type="ECO:0000256" key="10">
    <source>
        <dbReference type="ARBA" id="ARBA00023152"/>
    </source>
</evidence>
<evidence type="ECO:0000256" key="8">
    <source>
        <dbReference type="ARBA" id="ARBA00022840"/>
    </source>
</evidence>
<comment type="pathway">
    <text evidence="1">Carbohydrate degradation; glycolysis; pyruvate from D-glyceraldehyde 3-phosphate: step 5/5.</text>
</comment>
<evidence type="ECO:0000256" key="4">
    <source>
        <dbReference type="ARBA" id="ARBA00022679"/>
    </source>
</evidence>
<comment type="similarity">
    <text evidence="2">Belongs to the pyruvate kinase family.</text>
</comment>
<evidence type="ECO:0000256" key="7">
    <source>
        <dbReference type="ARBA" id="ARBA00022777"/>
    </source>
</evidence>
<dbReference type="InterPro" id="IPR015813">
    <property type="entry name" value="Pyrv/PenolPyrv_kinase-like_dom"/>
</dbReference>
<dbReference type="GO" id="GO:0005524">
    <property type="term" value="F:ATP binding"/>
    <property type="evidence" value="ECO:0007669"/>
    <property type="project" value="UniProtKB-KW"/>
</dbReference>
<keyword evidence="14" id="KW-1185">Reference proteome</keyword>
<feature type="domain" description="Pyruvate kinase barrel" evidence="12">
    <location>
        <begin position="364"/>
        <end position="584"/>
    </location>
</feature>
<keyword evidence="7 13" id="KW-0418">Kinase</keyword>
<keyword evidence="11 13" id="KW-0670">Pyruvate</keyword>
<dbReference type="GO" id="GO:0016301">
    <property type="term" value="F:kinase activity"/>
    <property type="evidence" value="ECO:0007669"/>
    <property type="project" value="UniProtKB-KW"/>
</dbReference>
<feature type="domain" description="Pyruvate kinase barrel" evidence="12">
    <location>
        <begin position="141"/>
        <end position="292"/>
    </location>
</feature>
<protein>
    <recommendedName>
        <fullName evidence="3">pyruvate kinase</fullName>
        <ecNumber evidence="3">2.7.1.40</ecNumber>
    </recommendedName>
</protein>
<dbReference type="SUPFAM" id="SSF51621">
    <property type="entry name" value="Phosphoenolpyruvate/pyruvate domain"/>
    <property type="match status" value="1"/>
</dbReference>
<dbReference type="EMBL" id="JAJKFT010000010">
    <property type="protein sequence ID" value="MCC9630989.1"/>
    <property type="molecule type" value="Genomic_DNA"/>
</dbReference>
<organism evidence="13 14">
    <name type="scientific">Blastopirellula sediminis</name>
    <dbReference type="NCBI Taxonomy" id="2894196"/>
    <lineage>
        <taxon>Bacteria</taxon>
        <taxon>Pseudomonadati</taxon>
        <taxon>Planctomycetota</taxon>
        <taxon>Planctomycetia</taxon>
        <taxon>Pirellulales</taxon>
        <taxon>Pirellulaceae</taxon>
        <taxon>Blastopirellula</taxon>
    </lineage>
</organism>
<dbReference type="GO" id="GO:0004743">
    <property type="term" value="F:pyruvate kinase activity"/>
    <property type="evidence" value="ECO:0007669"/>
    <property type="project" value="UniProtKB-EC"/>
</dbReference>
<dbReference type="GO" id="GO:0030955">
    <property type="term" value="F:potassium ion binding"/>
    <property type="evidence" value="ECO:0007669"/>
    <property type="project" value="InterPro"/>
</dbReference>
<name>A0A9X1SLS4_9BACT</name>
<dbReference type="Proteomes" id="UP001139103">
    <property type="component" value="Unassembled WGS sequence"/>
</dbReference>
<keyword evidence="4" id="KW-0808">Transferase</keyword>
<evidence type="ECO:0000256" key="11">
    <source>
        <dbReference type="ARBA" id="ARBA00023317"/>
    </source>
</evidence>
<comment type="caution">
    <text evidence="13">The sequence shown here is derived from an EMBL/GenBank/DDBJ whole genome shotgun (WGS) entry which is preliminary data.</text>
</comment>
<keyword evidence="10" id="KW-0324">Glycolysis</keyword>
<evidence type="ECO:0000256" key="1">
    <source>
        <dbReference type="ARBA" id="ARBA00004997"/>
    </source>
</evidence>
<dbReference type="Pfam" id="PF00224">
    <property type="entry name" value="PK"/>
    <property type="match status" value="2"/>
</dbReference>
<evidence type="ECO:0000313" key="14">
    <source>
        <dbReference type="Proteomes" id="UP001139103"/>
    </source>
</evidence>
<dbReference type="AlphaFoldDB" id="A0A9X1SLS4"/>
<reference evidence="13" key="1">
    <citation type="submission" date="2021-11" db="EMBL/GenBank/DDBJ databases">
        <title>Genome sequence.</title>
        <authorList>
            <person name="Sun Q."/>
        </authorList>
    </citation>
    <scope>NUCLEOTIDE SEQUENCE</scope>
    <source>
        <strain evidence="13">JC732</strain>
    </source>
</reference>
<dbReference type="RefSeq" id="WP_230222575.1">
    <property type="nucleotide sequence ID" value="NZ_JAJKFT010000010.1"/>
</dbReference>
<keyword evidence="9" id="KW-0460">Magnesium</keyword>